<dbReference type="InterPro" id="IPR013762">
    <property type="entry name" value="Integrase-like_cat_sf"/>
</dbReference>
<feature type="domain" description="Arm DNA-binding" evidence="4">
    <location>
        <begin position="14"/>
        <end position="101"/>
    </location>
</feature>
<protein>
    <recommendedName>
        <fullName evidence="6">Tyrosine recombinase XerC</fullName>
    </recommendedName>
</protein>
<dbReference type="InterPro" id="IPR025269">
    <property type="entry name" value="SAM-like_dom"/>
</dbReference>
<reference evidence="5" key="1">
    <citation type="submission" date="2019-03" db="EMBL/GenBank/DDBJ databases">
        <title>Single cell metagenomics reveals metabolic interactions within the superorganism composed of flagellate Streblomastix strix and complex community of Bacteroidetes bacteria on its surface.</title>
        <authorList>
            <person name="Treitli S.C."/>
            <person name="Kolisko M."/>
            <person name="Husnik F."/>
            <person name="Keeling P."/>
            <person name="Hampl V."/>
        </authorList>
    </citation>
    <scope>NUCLEOTIDE SEQUENCE</scope>
    <source>
        <strain evidence="5">STM</strain>
    </source>
</reference>
<comment type="caution">
    <text evidence="5">The sequence shown here is derived from an EMBL/GenBank/DDBJ whole genome shotgun (WGS) entry which is preliminary data.</text>
</comment>
<dbReference type="GO" id="GO:0006310">
    <property type="term" value="P:DNA recombination"/>
    <property type="evidence" value="ECO:0007669"/>
    <property type="project" value="UniProtKB-KW"/>
</dbReference>
<dbReference type="InterPro" id="IPR035386">
    <property type="entry name" value="Arm-DNA-bind_5"/>
</dbReference>
<name>A0A5J4Q8Q9_9ZZZZ</name>
<dbReference type="Gene3D" id="1.10.443.10">
    <property type="entry name" value="Intergrase catalytic core"/>
    <property type="match status" value="1"/>
</dbReference>
<keyword evidence="2" id="KW-0233">DNA recombination</keyword>
<evidence type="ECO:0000313" key="5">
    <source>
        <dbReference type="EMBL" id="KAA6317284.1"/>
    </source>
</evidence>
<sequence length="362" mass="42104">MKQLSKRSTFAVLFYINKSKQKKNGLCPIMGRITIDTGVAQFSAKADVNPLIWDAKNGRASGKSKETNRLNRMLDKLETEIRSHYSRMVLENAYVTAESVKNALNGIGKKATNLLELFREHNEEFKLRVGVNRVWETYEQYCHSYRLLSKFICLRYHVEDIALYQLNHHFIDTYDFYLRVDKRMTANSVLNHIIPLRKIIRRAISQDTLKRDPFISYVPEKPLKQRRYLTVDEFQKLLSTTITEPHLIRTRDMFLFAGFTGLAYADIKNLSEKHLSMEQDGTQWIKIEKQKTKSECNIRVRYRAGWSKCVGIIRSSSSRVRDFCLALGLSGVYRSNGSRVIIPSPMASFIILRTWRTIPSMV</sequence>
<dbReference type="AlphaFoldDB" id="A0A5J4Q8Q9"/>
<dbReference type="Pfam" id="PF17293">
    <property type="entry name" value="Arm-DNA-bind_5"/>
    <property type="match status" value="1"/>
</dbReference>
<dbReference type="InterPro" id="IPR010998">
    <property type="entry name" value="Integrase_recombinase_N"/>
</dbReference>
<evidence type="ECO:0000259" key="3">
    <source>
        <dbReference type="Pfam" id="PF13102"/>
    </source>
</evidence>
<accession>A0A5J4Q8Q9</accession>
<dbReference type="EMBL" id="SNRY01004572">
    <property type="protein sequence ID" value="KAA6317284.1"/>
    <property type="molecule type" value="Genomic_DNA"/>
</dbReference>
<dbReference type="SUPFAM" id="SSF56349">
    <property type="entry name" value="DNA breaking-rejoining enzymes"/>
    <property type="match status" value="1"/>
</dbReference>
<keyword evidence="1" id="KW-0238">DNA-binding</keyword>
<feature type="domain" description="Phage integrase SAM-like" evidence="3">
    <location>
        <begin position="113"/>
        <end position="214"/>
    </location>
</feature>
<organism evidence="5">
    <name type="scientific">termite gut metagenome</name>
    <dbReference type="NCBI Taxonomy" id="433724"/>
    <lineage>
        <taxon>unclassified sequences</taxon>
        <taxon>metagenomes</taxon>
        <taxon>organismal metagenomes</taxon>
    </lineage>
</organism>
<dbReference type="GO" id="GO:0003677">
    <property type="term" value="F:DNA binding"/>
    <property type="evidence" value="ECO:0007669"/>
    <property type="project" value="UniProtKB-KW"/>
</dbReference>
<evidence type="ECO:0000256" key="1">
    <source>
        <dbReference type="ARBA" id="ARBA00023125"/>
    </source>
</evidence>
<proteinExistence type="predicted"/>
<evidence type="ECO:0000256" key="2">
    <source>
        <dbReference type="ARBA" id="ARBA00023172"/>
    </source>
</evidence>
<evidence type="ECO:0008006" key="6">
    <source>
        <dbReference type="Google" id="ProtNLM"/>
    </source>
</evidence>
<dbReference type="Pfam" id="PF13102">
    <property type="entry name" value="Phage_int_SAM_5"/>
    <property type="match status" value="1"/>
</dbReference>
<evidence type="ECO:0000259" key="4">
    <source>
        <dbReference type="Pfam" id="PF17293"/>
    </source>
</evidence>
<dbReference type="GO" id="GO:0015074">
    <property type="term" value="P:DNA integration"/>
    <property type="evidence" value="ECO:0007669"/>
    <property type="project" value="InterPro"/>
</dbReference>
<dbReference type="Gene3D" id="1.10.150.130">
    <property type="match status" value="1"/>
</dbReference>
<gene>
    <name evidence="5" type="ORF">EZS27_032533</name>
</gene>
<dbReference type="InterPro" id="IPR011010">
    <property type="entry name" value="DNA_brk_join_enz"/>
</dbReference>